<keyword evidence="6" id="KW-0028">Amino-acid biosynthesis</keyword>
<feature type="binding site" evidence="6">
    <location>
        <position position="201"/>
    </location>
    <ligand>
        <name>substrate</name>
    </ligand>
</feature>
<accession>A0ABT1HSJ2</accession>
<dbReference type="InterPro" id="IPR042195">
    <property type="entry name" value="ArgJ_beta_C"/>
</dbReference>
<evidence type="ECO:0000313" key="7">
    <source>
        <dbReference type="EMBL" id="MCP2258484.1"/>
    </source>
</evidence>
<comment type="subcellular location">
    <subcellularLocation>
        <location evidence="6">Cytoplasm</location>
    </subcellularLocation>
</comment>
<dbReference type="HAMAP" id="MF_01106">
    <property type="entry name" value="ArgJ"/>
    <property type="match status" value="1"/>
</dbReference>
<comment type="catalytic activity">
    <reaction evidence="6">
        <text>L-glutamate + acetyl-CoA = N-acetyl-L-glutamate + CoA + H(+)</text>
        <dbReference type="Rhea" id="RHEA:24292"/>
        <dbReference type="ChEBI" id="CHEBI:15378"/>
        <dbReference type="ChEBI" id="CHEBI:29985"/>
        <dbReference type="ChEBI" id="CHEBI:44337"/>
        <dbReference type="ChEBI" id="CHEBI:57287"/>
        <dbReference type="ChEBI" id="CHEBI:57288"/>
        <dbReference type="EC" id="2.3.1.1"/>
    </reaction>
</comment>
<evidence type="ECO:0000313" key="8">
    <source>
        <dbReference type="Proteomes" id="UP001205311"/>
    </source>
</evidence>
<dbReference type="InterPro" id="IPR016117">
    <property type="entry name" value="ArgJ-like_dom_sf"/>
</dbReference>
<comment type="function">
    <text evidence="6">Catalyzes two activities which are involved in the cyclic version of arginine biosynthesis: the synthesis of N-acetylglutamate from glutamate and acetyl-CoA as the acetyl donor, and of ornithine by transacetylation between N(2)-acetylornithine and glutamate.</text>
</comment>
<dbReference type="InterPro" id="IPR002813">
    <property type="entry name" value="Arg_biosynth_ArgJ"/>
</dbReference>
<dbReference type="EMBL" id="JAMTCP010000008">
    <property type="protein sequence ID" value="MCP2258484.1"/>
    <property type="molecule type" value="Genomic_DNA"/>
</dbReference>
<evidence type="ECO:0000256" key="1">
    <source>
        <dbReference type="ARBA" id="ARBA00006774"/>
    </source>
</evidence>
<evidence type="ECO:0000256" key="3">
    <source>
        <dbReference type="ARBA" id="ARBA00022679"/>
    </source>
</evidence>
<feature type="binding site" evidence="6">
    <location>
        <position position="212"/>
    </location>
    <ligand>
        <name>substrate</name>
    </ligand>
</feature>
<comment type="subunit">
    <text evidence="2 6">Heterotetramer of two alpha and two beta chains.</text>
</comment>
<dbReference type="Pfam" id="PF01960">
    <property type="entry name" value="ArgJ"/>
    <property type="match status" value="1"/>
</dbReference>
<comment type="caution">
    <text evidence="7">The sequence shown here is derived from an EMBL/GenBank/DDBJ whole genome shotgun (WGS) entry which is preliminary data.</text>
</comment>
<keyword evidence="6" id="KW-0963">Cytoplasm</keyword>
<evidence type="ECO:0000256" key="2">
    <source>
        <dbReference type="ARBA" id="ARBA00011475"/>
    </source>
</evidence>
<feature type="site" description="Involved in the stabilization of negative charge on the oxyanion by the formation of the oxyanion hole" evidence="6">
    <location>
        <position position="140"/>
    </location>
</feature>
<dbReference type="Gene3D" id="3.10.20.340">
    <property type="entry name" value="ArgJ beta chain, C-terminal domain"/>
    <property type="match status" value="1"/>
</dbReference>
<dbReference type="NCBIfam" id="NF003802">
    <property type="entry name" value="PRK05388.1"/>
    <property type="match status" value="1"/>
</dbReference>
<evidence type="ECO:0000256" key="6">
    <source>
        <dbReference type="HAMAP-Rule" id="MF_01106"/>
    </source>
</evidence>
<dbReference type="PANTHER" id="PTHR23100:SF0">
    <property type="entry name" value="ARGININE BIOSYNTHESIS BIFUNCTIONAL PROTEIN ARGJ, MITOCHONDRIAL"/>
    <property type="match status" value="1"/>
</dbReference>
<keyword evidence="8" id="KW-1185">Reference proteome</keyword>
<dbReference type="EC" id="2.3.1.1" evidence="6"/>
<feature type="binding site" evidence="6">
    <location>
        <position position="411"/>
    </location>
    <ligand>
        <name>substrate</name>
    </ligand>
</feature>
<dbReference type="NCBIfam" id="TIGR00120">
    <property type="entry name" value="ArgJ"/>
    <property type="match status" value="1"/>
</dbReference>
<feature type="chain" id="PRO_5044929464" description="Arginine biosynthesis bifunctional protein ArgJ alpha chain" evidence="6">
    <location>
        <begin position="1"/>
        <end position="211"/>
    </location>
</feature>
<feature type="binding site" evidence="6">
    <location>
        <position position="178"/>
    </location>
    <ligand>
        <name>substrate</name>
    </ligand>
</feature>
<dbReference type="EC" id="2.3.1.35" evidence="6"/>
<feature type="binding site" evidence="6">
    <location>
        <position position="292"/>
    </location>
    <ligand>
        <name>substrate</name>
    </ligand>
</feature>
<keyword evidence="6" id="KW-0055">Arginine biosynthesis</keyword>
<keyword evidence="4 6" id="KW-0068">Autocatalytic cleavage</keyword>
<reference evidence="7 8" key="1">
    <citation type="submission" date="2022-06" db="EMBL/GenBank/DDBJ databases">
        <title>Genomic Encyclopedia of Archaeal and Bacterial Type Strains, Phase II (KMG-II): from individual species to whole genera.</title>
        <authorList>
            <person name="Goeker M."/>
        </authorList>
    </citation>
    <scope>NUCLEOTIDE SEQUENCE [LARGE SCALE GENOMIC DNA]</scope>
    <source>
        <strain evidence="7 8">DSM 40477</strain>
    </source>
</reference>
<organism evidence="7 8">
    <name type="scientific">Streptoalloteichus tenebrarius (strain ATCC 17920 / DSM 40477 / JCM 4838 / CBS 697.72 / NBRC 16177 / NCIMB 11028 / NRRL B-12390 / A12253. 1 / ISP 5477)</name>
    <name type="common">Streptomyces tenebrarius</name>
    <dbReference type="NCBI Taxonomy" id="1933"/>
    <lineage>
        <taxon>Bacteria</taxon>
        <taxon>Bacillati</taxon>
        <taxon>Actinomycetota</taxon>
        <taxon>Actinomycetes</taxon>
        <taxon>Pseudonocardiales</taxon>
        <taxon>Pseudonocardiaceae</taxon>
        <taxon>Streptoalloteichus</taxon>
    </lineage>
</organism>
<feature type="site" description="Involved in the stabilization of negative charge on the oxyanion by the formation of the oxyanion hole" evidence="6">
    <location>
        <position position="139"/>
    </location>
</feature>
<comment type="catalytic activity">
    <reaction evidence="6">
        <text>N(2)-acetyl-L-ornithine + L-glutamate = N-acetyl-L-glutamate + L-ornithine</text>
        <dbReference type="Rhea" id="RHEA:15349"/>
        <dbReference type="ChEBI" id="CHEBI:29985"/>
        <dbReference type="ChEBI" id="CHEBI:44337"/>
        <dbReference type="ChEBI" id="CHEBI:46911"/>
        <dbReference type="ChEBI" id="CHEBI:57805"/>
        <dbReference type="EC" id="2.3.1.35"/>
    </reaction>
</comment>
<sequence>MSAQPVADPTTDATVATESTVSTVSTVDRTVGVTAPLGFRAAGVAAGIKASGAADLALVVNDGPSDTAAGVFTENKVKAAPVLWSQQVLRQRRLRAVVLNSGGANACTGPEGFQDAHATAEKVAEALGVGAIDVAVCSTGLIGERLPMAAVLSGVDGAVAALGGDAGAGLAAATAIMTTDTRPKQAALRHPSGWTVGGMGKGSGMMAPSLATMLVVLTTDAVVEPETADAALRAATRVTFDRLDIDGSMSTNDTVLLLASGASGVVAAPDELAAALTSVSADLAGQMRADAEGGTKEITITVTGAASDADALTVARWVARDSLVKTALFGSDPNWGRIAAAAGAAPAELDPDTLDVTINGVLLCRGGAKAAERAEADLSGREVDVHIELGIGGGSATVLTSDLSHGYVEENSAYSS</sequence>
<feature type="active site" description="Nucleophile" evidence="6">
    <location>
        <position position="212"/>
    </location>
</feature>
<name>A0ABT1HSJ2_STRSD</name>
<feature type="site" description="Cleavage; by autolysis" evidence="6">
    <location>
        <begin position="211"/>
        <end position="212"/>
    </location>
</feature>
<dbReference type="CDD" id="cd02152">
    <property type="entry name" value="OAT"/>
    <property type="match status" value="1"/>
</dbReference>
<evidence type="ECO:0000256" key="4">
    <source>
        <dbReference type="ARBA" id="ARBA00022813"/>
    </source>
</evidence>
<keyword evidence="3 6" id="KW-0808">Transferase</keyword>
<proteinExistence type="inferred from homology"/>
<evidence type="ECO:0000256" key="5">
    <source>
        <dbReference type="ARBA" id="ARBA00023315"/>
    </source>
</evidence>
<comment type="pathway">
    <text evidence="6">Amino-acid biosynthesis; L-arginine biosynthesis; N(2)-acetyl-L-ornithine from L-glutamate: step 1/4.</text>
</comment>
<feature type="chain" id="PRO_5044929463" description="Arginine biosynthesis bifunctional protein ArgJ beta chain" evidence="6">
    <location>
        <begin position="212"/>
        <end position="416"/>
    </location>
</feature>
<gene>
    <name evidence="6" type="primary">argJ</name>
    <name evidence="7" type="ORF">LX15_002178</name>
</gene>
<dbReference type="PANTHER" id="PTHR23100">
    <property type="entry name" value="ARGININE BIOSYNTHESIS BIFUNCTIONAL PROTEIN ARGJ"/>
    <property type="match status" value="1"/>
</dbReference>
<keyword evidence="5 6" id="KW-0012">Acyltransferase</keyword>
<dbReference type="Proteomes" id="UP001205311">
    <property type="component" value="Unassembled WGS sequence"/>
</dbReference>
<feature type="binding site" evidence="6">
    <location>
        <position position="416"/>
    </location>
    <ligand>
        <name>substrate</name>
    </ligand>
</feature>
<protein>
    <recommendedName>
        <fullName evidence="6">Arginine biosynthesis bifunctional protein ArgJ</fullName>
    </recommendedName>
    <domain>
        <recommendedName>
            <fullName evidence="6">Glutamate N-acetyltransferase</fullName>
            <ecNumber evidence="6">2.3.1.35</ecNumber>
        </recommendedName>
        <alternativeName>
            <fullName evidence="6">Ornithine acetyltransferase</fullName>
            <shortName evidence="6">OATase</shortName>
        </alternativeName>
        <alternativeName>
            <fullName evidence="6">Ornithine transacetylase</fullName>
        </alternativeName>
    </domain>
    <domain>
        <recommendedName>
            <fullName evidence="6">Amino-acid acetyltransferase</fullName>
            <ecNumber evidence="6">2.3.1.1</ecNumber>
        </recommendedName>
        <alternativeName>
            <fullName evidence="6">N-acetylglutamate synthase</fullName>
            <shortName evidence="6">AGSase</shortName>
        </alternativeName>
    </domain>
    <component>
        <recommendedName>
            <fullName evidence="6">Arginine biosynthesis bifunctional protein ArgJ alpha chain</fullName>
        </recommendedName>
    </component>
    <component>
        <recommendedName>
            <fullName evidence="6">Arginine biosynthesis bifunctional protein ArgJ beta chain</fullName>
        </recommendedName>
    </component>
</protein>
<dbReference type="Gene3D" id="3.60.70.12">
    <property type="entry name" value="L-amino peptidase D-ALA esterase/amidase"/>
    <property type="match status" value="1"/>
</dbReference>
<comment type="pathway">
    <text evidence="6">Amino-acid biosynthesis; L-arginine biosynthesis; L-ornithine and N-acetyl-L-glutamate from L-glutamate and N(2)-acetyl-L-ornithine (cyclic): step 1/1.</text>
</comment>
<comment type="similarity">
    <text evidence="1 6">Belongs to the ArgJ family.</text>
</comment>
<keyword evidence="6" id="KW-0511">Multifunctional enzyme</keyword>
<dbReference type="SUPFAM" id="SSF56266">
    <property type="entry name" value="DmpA/ArgJ-like"/>
    <property type="match status" value="1"/>
</dbReference>